<evidence type="ECO:0000256" key="3">
    <source>
        <dbReference type="ARBA" id="ARBA00022771"/>
    </source>
</evidence>
<proteinExistence type="predicted"/>
<evidence type="ECO:0000259" key="7">
    <source>
        <dbReference type="PROSITE" id="PS50103"/>
    </source>
</evidence>
<dbReference type="Pfam" id="PF00642">
    <property type="entry name" value="zf-CCCH"/>
    <property type="match status" value="2"/>
</dbReference>
<keyword evidence="4 6" id="KW-0862">Zinc</keyword>
<dbReference type="SMART" id="SM00356">
    <property type="entry name" value="ZnF_C3H1"/>
    <property type="match status" value="2"/>
</dbReference>
<keyword evidence="3 6" id="KW-0863">Zinc-finger</keyword>
<dbReference type="GO" id="GO:0008270">
    <property type="term" value="F:zinc ion binding"/>
    <property type="evidence" value="ECO:0007669"/>
    <property type="project" value="UniProtKB-KW"/>
</dbReference>
<accession>J3MIH2</accession>
<evidence type="ECO:0000313" key="8">
    <source>
        <dbReference type="EnsemblPlants" id="OB07G12040.1"/>
    </source>
</evidence>
<dbReference type="PROSITE" id="PS50103">
    <property type="entry name" value="ZF_C3H1"/>
    <property type="match status" value="2"/>
</dbReference>
<reference evidence="8" key="2">
    <citation type="submission" date="2013-04" db="UniProtKB">
        <authorList>
            <consortium name="EnsemblPlants"/>
        </authorList>
    </citation>
    <scope>IDENTIFICATION</scope>
</reference>
<evidence type="ECO:0000256" key="2">
    <source>
        <dbReference type="ARBA" id="ARBA00022737"/>
    </source>
</evidence>
<feature type="zinc finger region" description="C3H1-type" evidence="6">
    <location>
        <begin position="5"/>
        <end position="34"/>
    </location>
</feature>
<dbReference type="PANTHER" id="PTHR12547">
    <property type="entry name" value="CCCH ZINC FINGER/TIS11-RELATED"/>
    <property type="match status" value="1"/>
</dbReference>
<keyword evidence="2" id="KW-0677">Repeat</keyword>
<dbReference type="InterPro" id="IPR036855">
    <property type="entry name" value="Znf_CCCH_sf"/>
</dbReference>
<evidence type="ECO:0000256" key="5">
    <source>
        <dbReference type="ARBA" id="ARBA00023125"/>
    </source>
</evidence>
<dbReference type="EnsemblPlants" id="OB07G12040.1">
    <property type="protein sequence ID" value="OB07G12040.1"/>
    <property type="gene ID" value="OB07G12040"/>
</dbReference>
<evidence type="ECO:0000313" key="9">
    <source>
        <dbReference type="Proteomes" id="UP000006038"/>
    </source>
</evidence>
<dbReference type="AlphaFoldDB" id="J3MIH2"/>
<dbReference type="SUPFAM" id="SSF90229">
    <property type="entry name" value="CCCH zinc finger"/>
    <property type="match status" value="2"/>
</dbReference>
<dbReference type="Gene3D" id="4.10.1000.10">
    <property type="entry name" value="Zinc finger, CCCH-type"/>
    <property type="match status" value="2"/>
</dbReference>
<name>J3MIH2_ORYBR</name>
<sequence>MAEGPPRPRLCPFWREENKTCTKGSACKNAHGDEELRVVPRAEGWQPSGPCKMFAINGWCRFGANCWYDHGNQELRPGRNP</sequence>
<dbReference type="PANTHER" id="PTHR12547:SF18">
    <property type="entry name" value="PROTEIN TIS11"/>
    <property type="match status" value="1"/>
</dbReference>
<feature type="domain" description="C3H1-type" evidence="7">
    <location>
        <begin position="5"/>
        <end position="34"/>
    </location>
</feature>
<evidence type="ECO:0000256" key="4">
    <source>
        <dbReference type="ARBA" id="ARBA00022833"/>
    </source>
</evidence>
<evidence type="ECO:0000256" key="1">
    <source>
        <dbReference type="ARBA" id="ARBA00022723"/>
    </source>
</evidence>
<evidence type="ECO:0000256" key="6">
    <source>
        <dbReference type="PROSITE-ProRule" id="PRU00723"/>
    </source>
</evidence>
<dbReference type="Gramene" id="OB07G12040.1">
    <property type="protein sequence ID" value="OB07G12040.1"/>
    <property type="gene ID" value="OB07G12040"/>
</dbReference>
<feature type="zinc finger region" description="C3H1-type" evidence="6">
    <location>
        <begin position="45"/>
        <end position="73"/>
    </location>
</feature>
<keyword evidence="9" id="KW-1185">Reference proteome</keyword>
<reference evidence="8" key="1">
    <citation type="journal article" date="2013" name="Nat. Commun.">
        <title>Whole-genome sequencing of Oryza brachyantha reveals mechanisms underlying Oryza genome evolution.</title>
        <authorList>
            <person name="Chen J."/>
            <person name="Huang Q."/>
            <person name="Gao D."/>
            <person name="Wang J."/>
            <person name="Lang Y."/>
            <person name="Liu T."/>
            <person name="Li B."/>
            <person name="Bai Z."/>
            <person name="Luis Goicoechea J."/>
            <person name="Liang C."/>
            <person name="Chen C."/>
            <person name="Zhang W."/>
            <person name="Sun S."/>
            <person name="Liao Y."/>
            <person name="Zhang X."/>
            <person name="Yang L."/>
            <person name="Song C."/>
            <person name="Wang M."/>
            <person name="Shi J."/>
            <person name="Liu G."/>
            <person name="Liu J."/>
            <person name="Zhou H."/>
            <person name="Zhou W."/>
            <person name="Yu Q."/>
            <person name="An N."/>
            <person name="Chen Y."/>
            <person name="Cai Q."/>
            <person name="Wang B."/>
            <person name="Liu B."/>
            <person name="Min J."/>
            <person name="Huang Y."/>
            <person name="Wu H."/>
            <person name="Li Z."/>
            <person name="Zhang Y."/>
            <person name="Yin Y."/>
            <person name="Song W."/>
            <person name="Jiang J."/>
            <person name="Jackson S.A."/>
            <person name="Wing R.A."/>
            <person name="Wang J."/>
            <person name="Chen M."/>
        </authorList>
    </citation>
    <scope>NUCLEOTIDE SEQUENCE [LARGE SCALE GENOMIC DNA]</scope>
    <source>
        <strain evidence="8">cv. IRGC 101232</strain>
    </source>
</reference>
<feature type="domain" description="C3H1-type" evidence="7">
    <location>
        <begin position="45"/>
        <end position="73"/>
    </location>
</feature>
<dbReference type="GO" id="GO:0003677">
    <property type="term" value="F:DNA binding"/>
    <property type="evidence" value="ECO:0007669"/>
    <property type="project" value="UniProtKB-KW"/>
</dbReference>
<organism evidence="8">
    <name type="scientific">Oryza brachyantha</name>
    <name type="common">malo sina</name>
    <dbReference type="NCBI Taxonomy" id="4533"/>
    <lineage>
        <taxon>Eukaryota</taxon>
        <taxon>Viridiplantae</taxon>
        <taxon>Streptophyta</taxon>
        <taxon>Embryophyta</taxon>
        <taxon>Tracheophyta</taxon>
        <taxon>Spermatophyta</taxon>
        <taxon>Magnoliopsida</taxon>
        <taxon>Liliopsida</taxon>
        <taxon>Poales</taxon>
        <taxon>Poaceae</taxon>
        <taxon>BOP clade</taxon>
        <taxon>Oryzoideae</taxon>
        <taxon>Oryzeae</taxon>
        <taxon>Oryzinae</taxon>
        <taxon>Oryza</taxon>
    </lineage>
</organism>
<keyword evidence="1 6" id="KW-0479">Metal-binding</keyword>
<dbReference type="InterPro" id="IPR045877">
    <property type="entry name" value="ZFP36-like"/>
</dbReference>
<keyword evidence="5" id="KW-0238">DNA-binding</keyword>
<dbReference type="Proteomes" id="UP000006038">
    <property type="component" value="Chromosome 7"/>
</dbReference>
<dbReference type="InterPro" id="IPR000571">
    <property type="entry name" value="Znf_CCCH"/>
</dbReference>
<dbReference type="GO" id="GO:0003729">
    <property type="term" value="F:mRNA binding"/>
    <property type="evidence" value="ECO:0007669"/>
    <property type="project" value="InterPro"/>
</dbReference>
<protein>
    <recommendedName>
        <fullName evidence="7">C3H1-type domain-containing protein</fullName>
    </recommendedName>
</protein>
<dbReference type="HOGENOM" id="CLU_194958_0_0_1"/>